<dbReference type="SUPFAM" id="SSF159065">
    <property type="entry name" value="Dom34/Pelota N-terminal domain-like"/>
    <property type="match status" value="1"/>
</dbReference>
<dbReference type="InterPro" id="IPR042226">
    <property type="entry name" value="eFR1_2_sf"/>
</dbReference>
<protein>
    <recommendedName>
        <fullName evidence="10">Protein DOM34 homolog</fullName>
    </recommendedName>
</protein>
<evidence type="ECO:0000256" key="4">
    <source>
        <dbReference type="ARBA" id="ARBA00022490"/>
    </source>
</evidence>
<dbReference type="GO" id="GO:0070481">
    <property type="term" value="P:nuclear-transcribed mRNA catabolic process, non-stop decay"/>
    <property type="evidence" value="ECO:0007669"/>
    <property type="project" value="InterPro"/>
</dbReference>
<gene>
    <name evidence="13" type="ORF">K452DRAFT_321297</name>
</gene>
<evidence type="ECO:0000256" key="6">
    <source>
        <dbReference type="ARBA" id="ARBA00022723"/>
    </source>
</evidence>
<feature type="region of interest" description="Disordered" evidence="11">
    <location>
        <begin position="384"/>
        <end position="406"/>
    </location>
</feature>
<dbReference type="RefSeq" id="XP_033394057.1">
    <property type="nucleotide sequence ID" value="XM_033544383.1"/>
</dbReference>
<dbReference type="FunFam" id="2.30.30.870:FF:000001">
    <property type="entry name" value="Protein pelota homolog"/>
    <property type="match status" value="1"/>
</dbReference>
<evidence type="ECO:0000313" key="14">
    <source>
        <dbReference type="Proteomes" id="UP000799438"/>
    </source>
</evidence>
<dbReference type="InterPro" id="IPR005142">
    <property type="entry name" value="eRF1_3"/>
</dbReference>
<keyword evidence="7" id="KW-0498">Mitosis</keyword>
<dbReference type="InterPro" id="IPR029064">
    <property type="entry name" value="Ribosomal_eL30-like_sf"/>
</dbReference>
<dbReference type="GO" id="GO:0005737">
    <property type="term" value="C:cytoplasm"/>
    <property type="evidence" value="ECO:0007669"/>
    <property type="project" value="UniProtKB-SubCell"/>
</dbReference>
<dbReference type="EMBL" id="ML995497">
    <property type="protein sequence ID" value="KAF2138344.1"/>
    <property type="molecule type" value="Genomic_DNA"/>
</dbReference>
<evidence type="ECO:0000313" key="13">
    <source>
        <dbReference type="EMBL" id="KAF2138344.1"/>
    </source>
</evidence>
<feature type="compositionally biased region" description="Basic and acidic residues" evidence="11">
    <location>
        <begin position="390"/>
        <end position="399"/>
    </location>
</feature>
<name>A0A6A6B549_9PEZI</name>
<keyword evidence="9" id="KW-0131">Cell cycle</keyword>
<dbReference type="OrthoDB" id="10249111at2759"/>
<keyword evidence="8" id="KW-0469">Meiosis</keyword>
<keyword evidence="14" id="KW-1185">Reference proteome</keyword>
<feature type="domain" description="eRF1/Pelota-like N-terminal" evidence="12">
    <location>
        <begin position="1"/>
        <end position="132"/>
    </location>
</feature>
<dbReference type="GO" id="GO:0071025">
    <property type="term" value="P:RNA surveillance"/>
    <property type="evidence" value="ECO:0007669"/>
    <property type="project" value="InterPro"/>
</dbReference>
<keyword evidence="6 10" id="KW-0479">Metal-binding</keyword>
<dbReference type="Proteomes" id="UP000799438">
    <property type="component" value="Unassembled WGS sequence"/>
</dbReference>
<dbReference type="GO" id="GO:0006412">
    <property type="term" value="P:translation"/>
    <property type="evidence" value="ECO:0007669"/>
    <property type="project" value="UniProtKB-ARBA"/>
</dbReference>
<dbReference type="Gene3D" id="3.30.420.60">
    <property type="entry name" value="eRF1 domain 2"/>
    <property type="match status" value="1"/>
</dbReference>
<dbReference type="GO" id="GO:0051301">
    <property type="term" value="P:cell division"/>
    <property type="evidence" value="ECO:0007669"/>
    <property type="project" value="UniProtKB-KW"/>
</dbReference>
<dbReference type="GO" id="GO:0070966">
    <property type="term" value="P:nuclear-transcribed mRNA catabolic process, no-go decay"/>
    <property type="evidence" value="ECO:0007669"/>
    <property type="project" value="InterPro"/>
</dbReference>
<sequence length="406" mass="44582">MRLIKQSIDRRTGAGTATLLPEEPEDMWHAYNLIRPHDVLRASAVRKVTTASATGATSSKRVHTTLSIRVTGSDFDAAGGQLHVMGQVAAENEFVGLGQAHTLDLELQRNFTLEKADGWDSIAIDMLKEATDPTKRAETWAVVMQEGLANICLITEHQTILRQRVEVAIPRKRRGGTSDHEKALERYFSTVLSTLLRQLDLSAQKPLLLASPGFTASSFQSYIKAHALSSGNKPLQALVPSILIAHSSSGHVHALAEVLKSPAVLARLSDTKYARETQLMDKFMALLRADDGRAWYGPREVERAVEKGAVGRGGGVLLISNALFRSQDVGVRRRWVKLVDRVREVEGGEVRVLSSAHESGKRLEGLGDIAAILTFPIEELGDEVDEEVEREEREGRAPLEVEPTLL</sequence>
<comment type="similarity">
    <text evidence="3 10">Belongs to the eukaryotic release factor 1 family. Pelota subfamily.</text>
</comment>
<reference evidence="13" key="1">
    <citation type="journal article" date="2020" name="Stud. Mycol.">
        <title>101 Dothideomycetes genomes: a test case for predicting lifestyles and emergence of pathogens.</title>
        <authorList>
            <person name="Haridas S."/>
            <person name="Albert R."/>
            <person name="Binder M."/>
            <person name="Bloem J."/>
            <person name="Labutti K."/>
            <person name="Salamov A."/>
            <person name="Andreopoulos B."/>
            <person name="Baker S."/>
            <person name="Barry K."/>
            <person name="Bills G."/>
            <person name="Bluhm B."/>
            <person name="Cannon C."/>
            <person name="Castanera R."/>
            <person name="Culley D."/>
            <person name="Daum C."/>
            <person name="Ezra D."/>
            <person name="Gonzalez J."/>
            <person name="Henrissat B."/>
            <person name="Kuo A."/>
            <person name="Liang C."/>
            <person name="Lipzen A."/>
            <person name="Lutzoni F."/>
            <person name="Magnuson J."/>
            <person name="Mondo S."/>
            <person name="Nolan M."/>
            <person name="Ohm R."/>
            <person name="Pangilinan J."/>
            <person name="Park H.-J."/>
            <person name="Ramirez L."/>
            <person name="Alfaro M."/>
            <person name="Sun H."/>
            <person name="Tritt A."/>
            <person name="Yoshinaga Y."/>
            <person name="Zwiers L.-H."/>
            <person name="Turgeon B."/>
            <person name="Goodwin S."/>
            <person name="Spatafora J."/>
            <person name="Crous P."/>
            <person name="Grigoriev I."/>
        </authorList>
    </citation>
    <scope>NUCLEOTIDE SEQUENCE</scope>
    <source>
        <strain evidence="13">CBS 121167</strain>
    </source>
</reference>
<dbReference type="GO" id="GO:1990533">
    <property type="term" value="C:Dom34-Hbs1 complex"/>
    <property type="evidence" value="ECO:0007669"/>
    <property type="project" value="UniProtKB-ARBA"/>
</dbReference>
<comment type="subcellular location">
    <subcellularLocation>
        <location evidence="2 10">Cytoplasm</location>
    </subcellularLocation>
</comment>
<dbReference type="InterPro" id="IPR038069">
    <property type="entry name" value="Pelota/DOM34_N"/>
</dbReference>
<dbReference type="GO" id="GO:0051321">
    <property type="term" value="P:meiotic cell cycle"/>
    <property type="evidence" value="ECO:0007669"/>
    <property type="project" value="UniProtKB-KW"/>
</dbReference>
<dbReference type="GO" id="GO:0046872">
    <property type="term" value="F:metal ion binding"/>
    <property type="evidence" value="ECO:0007669"/>
    <property type="project" value="UniProtKB-KW"/>
</dbReference>
<dbReference type="InterPro" id="IPR004405">
    <property type="entry name" value="TF_pelota"/>
</dbReference>
<keyword evidence="4 10" id="KW-0963">Cytoplasm</keyword>
<evidence type="ECO:0000259" key="12">
    <source>
        <dbReference type="SMART" id="SM01194"/>
    </source>
</evidence>
<dbReference type="FunFam" id="3.30.420.60:FF:000004">
    <property type="entry name" value="Protein DOM34 homolog"/>
    <property type="match status" value="1"/>
</dbReference>
<evidence type="ECO:0000256" key="2">
    <source>
        <dbReference type="ARBA" id="ARBA00004496"/>
    </source>
</evidence>
<keyword evidence="5" id="KW-0132">Cell division</keyword>
<evidence type="ECO:0000256" key="9">
    <source>
        <dbReference type="ARBA" id="ARBA00023306"/>
    </source>
</evidence>
<dbReference type="PANTHER" id="PTHR10853:SF0">
    <property type="entry name" value="PROTEIN PELOTA HOMOLOG"/>
    <property type="match status" value="1"/>
</dbReference>
<evidence type="ECO:0000256" key="10">
    <source>
        <dbReference type="RuleBase" id="RU362019"/>
    </source>
</evidence>
<dbReference type="AlphaFoldDB" id="A0A6A6B549"/>
<comment type="cofactor">
    <cofactor evidence="1 10">
        <name>a divalent metal cation</name>
        <dbReference type="ChEBI" id="CHEBI:60240"/>
    </cofactor>
</comment>
<evidence type="ECO:0000256" key="7">
    <source>
        <dbReference type="ARBA" id="ARBA00022776"/>
    </source>
</evidence>
<dbReference type="InterPro" id="IPR005140">
    <property type="entry name" value="eRF1_Pelota-like_N"/>
</dbReference>
<comment type="function">
    <text evidence="10">Component of the Dom34-Hbs1 complex, a complex that recognizes stalled ribosomes and triggers the No-Go Decay (NGD) pathway (PubMed:20890290). In the Dom34-Hbs1 complex, dom34 recognizes ribosomes stalled at the 3' end of an mRNA and engages stalled ribosomes by destabilizing mRNA in the mRNA channel. Following ribosome-binding, the Dom34-Hbs1 complex promotes the disassembly of stalled ribosomes, followed by degradation of damaged mRNAs as part of the NGD pathway.</text>
</comment>
<dbReference type="Gene3D" id="3.30.1330.30">
    <property type="match status" value="1"/>
</dbReference>
<accession>A0A6A6B549</accession>
<evidence type="ECO:0000256" key="11">
    <source>
        <dbReference type="SAM" id="MobiDB-lite"/>
    </source>
</evidence>
<dbReference type="GO" id="GO:0032790">
    <property type="term" value="P:ribosome disassembly"/>
    <property type="evidence" value="ECO:0007669"/>
    <property type="project" value="TreeGrafter"/>
</dbReference>
<dbReference type="GO" id="GO:0070651">
    <property type="term" value="P:nonfunctional rRNA decay"/>
    <property type="evidence" value="ECO:0007669"/>
    <property type="project" value="TreeGrafter"/>
</dbReference>
<evidence type="ECO:0000256" key="3">
    <source>
        <dbReference type="ARBA" id="ARBA00009504"/>
    </source>
</evidence>
<dbReference type="Pfam" id="PF26356">
    <property type="entry name" value="Pelota_N"/>
    <property type="match status" value="1"/>
</dbReference>
<dbReference type="InterPro" id="IPR005141">
    <property type="entry name" value="eRF1_2"/>
</dbReference>
<dbReference type="FunFam" id="3.30.1330.30:FF:000008">
    <property type="entry name" value="Protein pelota homolog"/>
    <property type="match status" value="1"/>
</dbReference>
<dbReference type="GeneID" id="54301879"/>
<evidence type="ECO:0000256" key="1">
    <source>
        <dbReference type="ARBA" id="ARBA00001968"/>
    </source>
</evidence>
<dbReference type="NCBIfam" id="TIGR00111">
    <property type="entry name" value="pelota"/>
    <property type="match status" value="1"/>
</dbReference>
<evidence type="ECO:0000256" key="8">
    <source>
        <dbReference type="ARBA" id="ARBA00023254"/>
    </source>
</evidence>
<dbReference type="PANTHER" id="PTHR10853">
    <property type="entry name" value="PELOTA"/>
    <property type="match status" value="1"/>
</dbReference>
<dbReference type="SUPFAM" id="SSF55315">
    <property type="entry name" value="L30e-like"/>
    <property type="match status" value="1"/>
</dbReference>
<dbReference type="SUPFAM" id="SSF53137">
    <property type="entry name" value="Translational machinery components"/>
    <property type="match status" value="1"/>
</dbReference>
<dbReference type="InterPro" id="IPR058547">
    <property type="entry name" value="Pelota_N"/>
</dbReference>
<dbReference type="Pfam" id="PF03464">
    <property type="entry name" value="eRF1_2"/>
    <property type="match status" value="1"/>
</dbReference>
<dbReference type="Gene3D" id="2.30.30.870">
    <property type="entry name" value="Pelota, domain A"/>
    <property type="match status" value="1"/>
</dbReference>
<proteinExistence type="inferred from homology"/>
<dbReference type="SMART" id="SM01194">
    <property type="entry name" value="eRF1_1"/>
    <property type="match status" value="1"/>
</dbReference>
<organism evidence="13 14">
    <name type="scientific">Aplosporella prunicola CBS 121167</name>
    <dbReference type="NCBI Taxonomy" id="1176127"/>
    <lineage>
        <taxon>Eukaryota</taxon>
        <taxon>Fungi</taxon>
        <taxon>Dikarya</taxon>
        <taxon>Ascomycota</taxon>
        <taxon>Pezizomycotina</taxon>
        <taxon>Dothideomycetes</taxon>
        <taxon>Dothideomycetes incertae sedis</taxon>
        <taxon>Botryosphaeriales</taxon>
        <taxon>Aplosporellaceae</taxon>
        <taxon>Aplosporella</taxon>
    </lineage>
</organism>
<evidence type="ECO:0000256" key="5">
    <source>
        <dbReference type="ARBA" id="ARBA00022618"/>
    </source>
</evidence>
<dbReference type="Pfam" id="PF03465">
    <property type="entry name" value="eRF1_3"/>
    <property type="match status" value="1"/>
</dbReference>